<evidence type="ECO:0000256" key="7">
    <source>
        <dbReference type="SAM" id="SignalP"/>
    </source>
</evidence>
<comment type="caution">
    <text evidence="9">The sequence shown here is derived from an EMBL/GenBank/DDBJ whole genome shotgun (WGS) entry which is preliminary data.</text>
</comment>
<evidence type="ECO:0000313" key="9">
    <source>
        <dbReference type="EMBL" id="MBB4890595.1"/>
    </source>
</evidence>
<dbReference type="InterPro" id="IPR020054">
    <property type="entry name" value="Prot_inh_SSI_I16_CS"/>
</dbReference>
<comment type="similarity">
    <text evidence="2">Belongs to the protease inhibitor I16 (SSI) family.</text>
</comment>
<organism evidence="9 10">
    <name type="scientific">Streptomyces netropsis</name>
    <name type="common">Streptoverticillium netropsis</name>
    <dbReference type="NCBI Taxonomy" id="55404"/>
    <lineage>
        <taxon>Bacteria</taxon>
        <taxon>Bacillati</taxon>
        <taxon>Actinomycetota</taxon>
        <taxon>Actinomycetes</taxon>
        <taxon>Kitasatosporales</taxon>
        <taxon>Streptomycetaceae</taxon>
        <taxon>Streptomyces</taxon>
    </lineage>
</organism>
<comment type="subcellular location">
    <subcellularLocation>
        <location evidence="1">Secreted</location>
    </subcellularLocation>
</comment>
<dbReference type="PROSITE" id="PS00999">
    <property type="entry name" value="SSI"/>
    <property type="match status" value="1"/>
</dbReference>
<dbReference type="Pfam" id="PF00720">
    <property type="entry name" value="SSI"/>
    <property type="match status" value="1"/>
</dbReference>
<keyword evidence="5" id="KW-0722">Serine protease inhibitor</keyword>
<gene>
    <name evidence="9" type="ORF">FHS38_006680</name>
</gene>
<evidence type="ECO:0000259" key="8">
    <source>
        <dbReference type="Pfam" id="PF00720"/>
    </source>
</evidence>
<evidence type="ECO:0000256" key="6">
    <source>
        <dbReference type="ARBA" id="ARBA00023157"/>
    </source>
</evidence>
<dbReference type="RefSeq" id="WP_184739908.1">
    <property type="nucleotide sequence ID" value="NZ_BMRW01000022.1"/>
</dbReference>
<feature type="domain" description="Subtilisin inhibitor" evidence="8">
    <location>
        <begin position="51"/>
        <end position="117"/>
    </location>
</feature>
<keyword evidence="7" id="KW-0732">Signal</keyword>
<evidence type="ECO:0000256" key="2">
    <source>
        <dbReference type="ARBA" id="ARBA00010472"/>
    </source>
</evidence>
<evidence type="ECO:0000256" key="3">
    <source>
        <dbReference type="ARBA" id="ARBA00022525"/>
    </source>
</evidence>
<feature type="signal peptide" evidence="7">
    <location>
        <begin position="1"/>
        <end position="25"/>
    </location>
</feature>
<keyword evidence="4" id="KW-0646">Protease inhibitor</keyword>
<evidence type="ECO:0000313" key="10">
    <source>
        <dbReference type="Proteomes" id="UP000556436"/>
    </source>
</evidence>
<dbReference type="GO" id="GO:0004867">
    <property type="term" value="F:serine-type endopeptidase inhibitor activity"/>
    <property type="evidence" value="ECO:0007669"/>
    <property type="project" value="UniProtKB-KW"/>
</dbReference>
<protein>
    <recommendedName>
        <fullName evidence="8">Subtilisin inhibitor domain-containing protein</fullName>
    </recommendedName>
</protein>
<keyword evidence="10" id="KW-1185">Reference proteome</keyword>
<name>A0A7W7LI23_STRNE</name>
<evidence type="ECO:0000256" key="1">
    <source>
        <dbReference type="ARBA" id="ARBA00004613"/>
    </source>
</evidence>
<reference evidence="9 10" key="1">
    <citation type="submission" date="2020-08" db="EMBL/GenBank/DDBJ databases">
        <title>Genomic Encyclopedia of Type Strains, Phase III (KMG-III): the genomes of soil and plant-associated and newly described type strains.</title>
        <authorList>
            <person name="Whitman W."/>
        </authorList>
    </citation>
    <scope>NUCLEOTIDE SEQUENCE [LARGE SCALE GENOMIC DNA]</scope>
    <source>
        <strain evidence="9 10">CECT 3265</strain>
    </source>
</reference>
<evidence type="ECO:0000256" key="5">
    <source>
        <dbReference type="ARBA" id="ARBA00022900"/>
    </source>
</evidence>
<dbReference type="EMBL" id="JACHJG010000021">
    <property type="protein sequence ID" value="MBB4890595.1"/>
    <property type="molecule type" value="Genomic_DNA"/>
</dbReference>
<accession>A0A7W7LI23</accession>
<keyword evidence="6" id="KW-1015">Disulfide bond</keyword>
<keyword evidence="3" id="KW-0964">Secreted</keyword>
<dbReference type="InterPro" id="IPR023549">
    <property type="entry name" value="Subtilisin_inhibitor"/>
</dbReference>
<sequence length="147" mass="15544">MPLRRLTLAAVAALAPALFAAPAVAAPMPLPLPHEHGDHLTVTVTDSGSFDGTYDLYCHPTGGTHPRAKAACAQLDGQTRWGKDAFAPVPADAMCTMIYGGDQKARVTGTWAGRPVNAGFSRTNGCEIARWNRFSELLGDLKSAPKD</sequence>
<proteinExistence type="inferred from homology"/>
<dbReference type="Gene3D" id="3.30.350.10">
    <property type="entry name" value="Subtilisin inhibitor-like"/>
    <property type="match status" value="1"/>
</dbReference>
<dbReference type="InterPro" id="IPR036819">
    <property type="entry name" value="Subtilisin_inhibitor-like_sf"/>
</dbReference>
<dbReference type="GO" id="GO:0005576">
    <property type="term" value="C:extracellular region"/>
    <property type="evidence" value="ECO:0007669"/>
    <property type="project" value="UniProtKB-SubCell"/>
</dbReference>
<evidence type="ECO:0000256" key="4">
    <source>
        <dbReference type="ARBA" id="ARBA00022690"/>
    </source>
</evidence>
<dbReference type="AlphaFoldDB" id="A0A7W7LI23"/>
<dbReference type="SUPFAM" id="SSF55399">
    <property type="entry name" value="Subtilisin inhibitor"/>
    <property type="match status" value="1"/>
</dbReference>
<dbReference type="Proteomes" id="UP000556436">
    <property type="component" value="Unassembled WGS sequence"/>
</dbReference>
<feature type="chain" id="PRO_5031231116" description="Subtilisin inhibitor domain-containing protein" evidence="7">
    <location>
        <begin position="26"/>
        <end position="147"/>
    </location>
</feature>